<dbReference type="PANTHER" id="PTHR28055:SF1">
    <property type="entry name" value="ALTERED INHERITANCE OF MITOCHONDRIA PROTEIN 41, MITOCHONDRIAL"/>
    <property type="match status" value="1"/>
</dbReference>
<dbReference type="InterPro" id="IPR042184">
    <property type="entry name" value="YqeY/Aim41_N"/>
</dbReference>
<dbReference type="EMBL" id="QQSY01000002">
    <property type="protein sequence ID" value="RDI98618.1"/>
    <property type="molecule type" value="Genomic_DNA"/>
</dbReference>
<dbReference type="Gene3D" id="1.10.1510.10">
    <property type="entry name" value="Uncharacterised protein YqeY/AIM41 PF09424, N-terminal domain"/>
    <property type="match status" value="1"/>
</dbReference>
<protein>
    <submittedName>
        <fullName evidence="1">GatB/YqeY domain-containing protein</fullName>
    </submittedName>
</protein>
<dbReference type="Gene3D" id="1.10.10.410">
    <property type="match status" value="1"/>
</dbReference>
<dbReference type="RefSeq" id="WP_114824707.1">
    <property type="nucleotide sequence ID" value="NZ_QQSY01000002.1"/>
</dbReference>
<dbReference type="OrthoDB" id="9788127at2"/>
<dbReference type="InterPro" id="IPR019004">
    <property type="entry name" value="YqeY/Aim41"/>
</dbReference>
<dbReference type="InterPro" id="IPR023168">
    <property type="entry name" value="GatB_Yqey_C_2"/>
</dbReference>
<comment type="caution">
    <text evidence="1">The sequence shown here is derived from an EMBL/GenBank/DDBJ whole genome shotgun (WGS) entry which is preliminary data.</text>
</comment>
<dbReference type="InterPro" id="IPR003789">
    <property type="entry name" value="Asn/Gln_tRNA_amidoTrase-B-like"/>
</dbReference>
<organism evidence="1 2">
    <name type="scientific">Dyella solisilvae</name>
    <dbReference type="NCBI Taxonomy" id="1920168"/>
    <lineage>
        <taxon>Bacteria</taxon>
        <taxon>Pseudomonadati</taxon>
        <taxon>Pseudomonadota</taxon>
        <taxon>Gammaproteobacteria</taxon>
        <taxon>Lysobacterales</taxon>
        <taxon>Rhodanobacteraceae</taxon>
        <taxon>Dyella</taxon>
    </lineage>
</organism>
<reference evidence="1 2" key="1">
    <citation type="submission" date="2018-07" db="EMBL/GenBank/DDBJ databases">
        <title>Dyella solisilvae sp. nov., isolated from the pine and broad-leaved mixed forest soil.</title>
        <authorList>
            <person name="Gao Z."/>
            <person name="Qiu L."/>
        </authorList>
    </citation>
    <scope>NUCLEOTIDE SEQUENCE [LARGE SCALE GENOMIC DNA]</scope>
    <source>
        <strain evidence="1 2">DHG54</strain>
    </source>
</reference>
<dbReference type="Pfam" id="PF09424">
    <property type="entry name" value="YqeY"/>
    <property type="match status" value="1"/>
</dbReference>
<dbReference type="PANTHER" id="PTHR28055">
    <property type="entry name" value="ALTERED INHERITANCE OF MITOCHONDRIA PROTEIN 41, MITOCHONDRIAL"/>
    <property type="match status" value="1"/>
</dbReference>
<dbReference type="GO" id="GO:0016884">
    <property type="term" value="F:carbon-nitrogen ligase activity, with glutamine as amido-N-donor"/>
    <property type="evidence" value="ECO:0007669"/>
    <property type="project" value="InterPro"/>
</dbReference>
<sequence length="148" mass="16138">MTLKQQLTEDMKTAMRGGDKHRLGVIRLILAAVKQREVDERIELDDVQTLSVLEKMVKQRKDSISQYEAASRQDLADVERAEMVVIEGYLPAKLSDDEIDALITAAIAETGASSPRDMGKVVAAVKDKAAGRADMGVVSGRIKTRLAG</sequence>
<evidence type="ECO:0000313" key="1">
    <source>
        <dbReference type="EMBL" id="RDI98618.1"/>
    </source>
</evidence>
<dbReference type="Proteomes" id="UP000254711">
    <property type="component" value="Unassembled WGS sequence"/>
</dbReference>
<name>A0A370K7I9_9GAMM</name>
<proteinExistence type="predicted"/>
<dbReference type="SUPFAM" id="SSF89095">
    <property type="entry name" value="GatB/YqeY motif"/>
    <property type="match status" value="1"/>
</dbReference>
<accession>A0A370K7I9</accession>
<gene>
    <name evidence="1" type="ORF">DVT68_08825</name>
</gene>
<evidence type="ECO:0000313" key="2">
    <source>
        <dbReference type="Proteomes" id="UP000254711"/>
    </source>
</evidence>
<dbReference type="AlphaFoldDB" id="A0A370K7I9"/>
<keyword evidence="2" id="KW-1185">Reference proteome</keyword>